<feature type="transmembrane region" description="Helical" evidence="10">
    <location>
        <begin position="421"/>
        <end position="441"/>
    </location>
</feature>
<keyword evidence="7" id="KW-0406">Ion transport</keyword>
<evidence type="ECO:0000256" key="7">
    <source>
        <dbReference type="ARBA" id="ARBA00023065"/>
    </source>
</evidence>
<evidence type="ECO:0000256" key="2">
    <source>
        <dbReference type="ARBA" id="ARBA00022448"/>
    </source>
</evidence>
<feature type="transmembrane region" description="Helical" evidence="10">
    <location>
        <begin position="357"/>
        <end position="376"/>
    </location>
</feature>
<keyword evidence="12" id="KW-1185">Reference proteome</keyword>
<feature type="transmembrane region" description="Helical" evidence="10">
    <location>
        <begin position="238"/>
        <end position="267"/>
    </location>
</feature>
<evidence type="ECO:0000313" key="11">
    <source>
        <dbReference type="EMBL" id="MXO89369.1"/>
    </source>
</evidence>
<name>A0A844ZUZ8_9SPHN</name>
<feature type="transmembrane region" description="Helical" evidence="10">
    <location>
        <begin position="388"/>
        <end position="409"/>
    </location>
</feature>
<feature type="transmembrane region" description="Helical" evidence="10">
    <location>
        <begin position="287"/>
        <end position="308"/>
    </location>
</feature>
<evidence type="ECO:0000256" key="10">
    <source>
        <dbReference type="SAM" id="Phobius"/>
    </source>
</evidence>
<evidence type="ECO:0000256" key="4">
    <source>
        <dbReference type="ARBA" id="ARBA00022475"/>
    </source>
</evidence>
<comment type="caution">
    <text evidence="11">The sequence shown here is derived from an EMBL/GenBank/DDBJ whole genome shotgun (WGS) entry which is preliminary data.</text>
</comment>
<keyword evidence="3" id="KW-0050">Antiport</keyword>
<feature type="transmembrane region" description="Helical" evidence="10">
    <location>
        <begin position="54"/>
        <end position="77"/>
    </location>
</feature>
<dbReference type="NCBIfam" id="TIGR00797">
    <property type="entry name" value="matE"/>
    <property type="match status" value="1"/>
</dbReference>
<feature type="transmembrane region" description="Helical" evidence="10">
    <location>
        <begin position="167"/>
        <end position="189"/>
    </location>
</feature>
<feature type="transmembrane region" description="Helical" evidence="10">
    <location>
        <begin position="195"/>
        <end position="217"/>
    </location>
</feature>
<dbReference type="PIRSF" id="PIRSF006603">
    <property type="entry name" value="DinF"/>
    <property type="match status" value="1"/>
</dbReference>
<dbReference type="AlphaFoldDB" id="A0A844ZUZ8"/>
<dbReference type="RefSeq" id="WP_160602774.1">
    <property type="nucleotide sequence ID" value="NZ_WTYX01000001.1"/>
</dbReference>
<feature type="transmembrane region" description="Helical" evidence="10">
    <location>
        <begin position="21"/>
        <end position="42"/>
    </location>
</feature>
<comment type="subcellular location">
    <subcellularLocation>
        <location evidence="1">Cell inner membrane</location>
        <topology evidence="1">Multi-pass membrane protein</topology>
    </subcellularLocation>
</comment>
<evidence type="ECO:0000313" key="12">
    <source>
        <dbReference type="Proteomes" id="UP000442714"/>
    </source>
</evidence>
<dbReference type="EMBL" id="WTYX01000001">
    <property type="protein sequence ID" value="MXO89369.1"/>
    <property type="molecule type" value="Genomic_DNA"/>
</dbReference>
<dbReference type="GO" id="GO:0005886">
    <property type="term" value="C:plasma membrane"/>
    <property type="evidence" value="ECO:0007669"/>
    <property type="project" value="UniProtKB-SubCell"/>
</dbReference>
<evidence type="ECO:0000256" key="8">
    <source>
        <dbReference type="ARBA" id="ARBA00023136"/>
    </source>
</evidence>
<keyword evidence="5 10" id="KW-0812">Transmembrane</keyword>
<evidence type="ECO:0000256" key="6">
    <source>
        <dbReference type="ARBA" id="ARBA00022989"/>
    </source>
</evidence>
<dbReference type="PANTHER" id="PTHR43298:SF2">
    <property type="entry name" value="FMN_FAD EXPORTER YEEO-RELATED"/>
    <property type="match status" value="1"/>
</dbReference>
<organism evidence="11 12">
    <name type="scientific">Pontixanthobacter aquaemixtae</name>
    <dbReference type="NCBI Taxonomy" id="1958940"/>
    <lineage>
        <taxon>Bacteria</taxon>
        <taxon>Pseudomonadati</taxon>
        <taxon>Pseudomonadota</taxon>
        <taxon>Alphaproteobacteria</taxon>
        <taxon>Sphingomonadales</taxon>
        <taxon>Erythrobacteraceae</taxon>
        <taxon>Pontixanthobacter</taxon>
    </lineage>
</organism>
<dbReference type="InterPro" id="IPR048279">
    <property type="entry name" value="MdtK-like"/>
</dbReference>
<dbReference type="InterPro" id="IPR050222">
    <property type="entry name" value="MATE_MdtK"/>
</dbReference>
<accession>A0A844ZUZ8</accession>
<protein>
    <recommendedName>
        <fullName evidence="9">Multidrug-efflux transporter</fullName>
    </recommendedName>
</protein>
<dbReference type="GO" id="GO:0042910">
    <property type="term" value="F:xenobiotic transmembrane transporter activity"/>
    <property type="evidence" value="ECO:0007669"/>
    <property type="project" value="InterPro"/>
</dbReference>
<dbReference type="OrthoDB" id="9806302at2"/>
<evidence type="ECO:0000256" key="9">
    <source>
        <dbReference type="ARBA" id="ARBA00031636"/>
    </source>
</evidence>
<dbReference type="GO" id="GO:0006811">
    <property type="term" value="P:monoatomic ion transport"/>
    <property type="evidence" value="ECO:0007669"/>
    <property type="project" value="UniProtKB-KW"/>
</dbReference>
<keyword evidence="6 10" id="KW-1133">Transmembrane helix</keyword>
<dbReference type="Proteomes" id="UP000442714">
    <property type="component" value="Unassembled WGS sequence"/>
</dbReference>
<feature type="transmembrane region" description="Helical" evidence="10">
    <location>
        <begin position="89"/>
        <end position="115"/>
    </location>
</feature>
<keyword evidence="8 10" id="KW-0472">Membrane</keyword>
<reference evidence="11 12" key="1">
    <citation type="submission" date="2019-12" db="EMBL/GenBank/DDBJ databases">
        <title>Genomic-based taxomic classification of the family Erythrobacteraceae.</title>
        <authorList>
            <person name="Xu L."/>
        </authorList>
    </citation>
    <scope>NUCLEOTIDE SEQUENCE [LARGE SCALE GENOMIC DNA]</scope>
    <source>
        <strain evidence="11 12">KCTC 52763</strain>
    </source>
</reference>
<keyword evidence="2" id="KW-0813">Transport</keyword>
<evidence type="ECO:0000256" key="5">
    <source>
        <dbReference type="ARBA" id="ARBA00022692"/>
    </source>
</evidence>
<gene>
    <name evidence="11" type="ORF">GRI41_00890</name>
</gene>
<dbReference type="GO" id="GO:0015297">
    <property type="term" value="F:antiporter activity"/>
    <property type="evidence" value="ECO:0007669"/>
    <property type="project" value="UniProtKB-KW"/>
</dbReference>
<keyword evidence="4" id="KW-1003">Cell membrane</keyword>
<feature type="transmembrane region" description="Helical" evidence="10">
    <location>
        <begin position="135"/>
        <end position="155"/>
    </location>
</feature>
<feature type="transmembrane region" description="Helical" evidence="10">
    <location>
        <begin position="320"/>
        <end position="337"/>
    </location>
</feature>
<proteinExistence type="predicted"/>
<dbReference type="InterPro" id="IPR002528">
    <property type="entry name" value="MATE_fam"/>
</dbReference>
<dbReference type="PANTHER" id="PTHR43298">
    <property type="entry name" value="MULTIDRUG RESISTANCE PROTEIN NORM-RELATED"/>
    <property type="match status" value="1"/>
</dbReference>
<evidence type="ECO:0000256" key="3">
    <source>
        <dbReference type="ARBA" id="ARBA00022449"/>
    </source>
</evidence>
<evidence type="ECO:0000256" key="1">
    <source>
        <dbReference type="ARBA" id="ARBA00004429"/>
    </source>
</evidence>
<dbReference type="Pfam" id="PF01554">
    <property type="entry name" value="MatE"/>
    <property type="match status" value="2"/>
</dbReference>
<sequence length="444" mass="46462">MSGAAKLTRGDIRGHLVTQTTPMIIGVAAMMSVGLVDAYFIGQLGSAELAAISFIFPISIALTSLGIGVMVGINSVVSRALGAEDTEVAAIRANIGIAFALALGAVMAVALYALLDPLFTLMQADEEMLPIIRRYMQPYALGFPLLLLMMGVNGVMRGQGEARKTSYVSIFYSAVNWVLDPILITGAFGFEGFGIAGAAYATNAGWALAIILALFLLKGTSLPFNPSKIEKAHVAPSLKALASVGVPAGFSNAINPIGLSVLTALIATQGQDAVAGFGAAGRVQSFAIVPLLALSGAIGSIVGQNWGAQKFDRARQAMRWAGGFSIIYGLVIAVVLVSASDSFADLFTNDPKVIDEFARYLAIAAWGYAGFGLLIVSNGALNSVGKAGWALTQSFVRVFLVMMPVAWFLRNSWGSDAVYSAELAANVIGGLVAIIIIWRVLDRD</sequence>